<gene>
    <name evidence="8 9" type="primary">corA</name>
    <name evidence="9" type="ORF">KXJ69_08865</name>
</gene>
<dbReference type="GO" id="GO:0050897">
    <property type="term" value="F:cobalt ion binding"/>
    <property type="evidence" value="ECO:0007669"/>
    <property type="project" value="TreeGrafter"/>
</dbReference>
<dbReference type="Proteomes" id="UP001138686">
    <property type="component" value="Unassembled WGS sequence"/>
</dbReference>
<keyword evidence="5 8" id="KW-0812">Transmembrane</keyword>
<keyword evidence="3 8" id="KW-0813">Transport</keyword>
<evidence type="ECO:0000256" key="4">
    <source>
        <dbReference type="ARBA" id="ARBA00022475"/>
    </source>
</evidence>
<dbReference type="CDD" id="cd12828">
    <property type="entry name" value="TmCorA-like_1"/>
    <property type="match status" value="1"/>
</dbReference>
<dbReference type="InterPro" id="IPR004488">
    <property type="entry name" value="Mg/Co-transport_prot_CorA"/>
</dbReference>
<dbReference type="PANTHER" id="PTHR46494:SF1">
    <property type="entry name" value="CORA FAMILY METAL ION TRANSPORTER (EUROFUNG)"/>
    <property type="match status" value="1"/>
</dbReference>
<dbReference type="FunFam" id="1.20.58.340:FF:000012">
    <property type="entry name" value="Magnesium transport protein CorA"/>
    <property type="match status" value="1"/>
</dbReference>
<organism evidence="9 10">
    <name type="scientific">Halomarinibacterium sedimenti</name>
    <dbReference type="NCBI Taxonomy" id="2857106"/>
    <lineage>
        <taxon>Bacteria</taxon>
        <taxon>Pseudomonadati</taxon>
        <taxon>Bacteroidota</taxon>
        <taxon>Flavobacteriia</taxon>
        <taxon>Flavobacteriales</taxon>
        <taxon>Flavobacteriaceae</taxon>
        <taxon>Halomarinibacterium</taxon>
    </lineage>
</organism>
<dbReference type="GO" id="GO:0015087">
    <property type="term" value="F:cobalt ion transmembrane transporter activity"/>
    <property type="evidence" value="ECO:0007669"/>
    <property type="project" value="UniProtKB-UniRule"/>
</dbReference>
<dbReference type="GO" id="GO:0005886">
    <property type="term" value="C:plasma membrane"/>
    <property type="evidence" value="ECO:0007669"/>
    <property type="project" value="UniProtKB-SubCell"/>
</dbReference>
<keyword evidence="6 8" id="KW-1133">Transmembrane helix</keyword>
<comment type="function">
    <text evidence="8">Mediates influx of magnesium ions.</text>
</comment>
<evidence type="ECO:0000256" key="1">
    <source>
        <dbReference type="ARBA" id="ARBA00004651"/>
    </source>
</evidence>
<keyword evidence="4 8" id="KW-1003">Cell membrane</keyword>
<evidence type="ECO:0000256" key="6">
    <source>
        <dbReference type="ARBA" id="ARBA00022989"/>
    </source>
</evidence>
<evidence type="ECO:0000313" key="10">
    <source>
        <dbReference type="Proteomes" id="UP001138686"/>
    </source>
</evidence>
<evidence type="ECO:0000256" key="3">
    <source>
        <dbReference type="ARBA" id="ARBA00022448"/>
    </source>
</evidence>
<dbReference type="AlphaFoldDB" id="A0A9X1FPA4"/>
<name>A0A9X1FPA4_9FLAO</name>
<keyword evidence="10" id="KW-1185">Reference proteome</keyword>
<dbReference type="Pfam" id="PF01544">
    <property type="entry name" value="CorA"/>
    <property type="match status" value="1"/>
</dbReference>
<comment type="subcellular location">
    <subcellularLocation>
        <location evidence="1">Cell membrane</location>
        <topology evidence="1">Multi-pass membrane protein</topology>
    </subcellularLocation>
    <subcellularLocation>
        <location evidence="8">Membrane</location>
        <topology evidence="8">Multi-pass membrane protein</topology>
    </subcellularLocation>
</comment>
<evidence type="ECO:0000256" key="8">
    <source>
        <dbReference type="RuleBase" id="RU362010"/>
    </source>
</evidence>
<feature type="transmembrane region" description="Helical" evidence="8">
    <location>
        <begin position="300"/>
        <end position="320"/>
    </location>
</feature>
<comment type="similarity">
    <text evidence="2 8">Belongs to the CorA metal ion transporter (MIT) (TC 1.A.35) family.</text>
</comment>
<dbReference type="EMBL" id="JAHWDP010000003">
    <property type="protein sequence ID" value="MBW2938214.1"/>
    <property type="molecule type" value="Genomic_DNA"/>
</dbReference>
<protein>
    <recommendedName>
        <fullName evidence="8">Magnesium transport protein CorA</fullName>
    </recommendedName>
</protein>
<dbReference type="InterPro" id="IPR002523">
    <property type="entry name" value="MgTranspt_CorA/ZnTranspt_ZntB"/>
</dbReference>
<dbReference type="NCBIfam" id="TIGR00383">
    <property type="entry name" value="corA"/>
    <property type="match status" value="1"/>
</dbReference>
<sequence>MRKPHKSKKKRIAKTIGKAPGADGYVGQKFRETTDIEIQDYSKEGVHVIKTNNVEDAFKFKTTDQITWINVNGLNHTEEISKLGHYYGLHPLVMEDILNTDHRPKVDEYEDYFFVVLKMLYFNKDEQFTVEHISLVLGKNYVLTFQESEEDIFDSVRSRIANPESRIRMFGADYLAFALIDTIVDNYFAVIEDFGEKIEALEDQVFNENPDDETPKSIQFLKREVLKIRRSVFPLREVISRIEKSENPIIEERNRDYYRDTYDHVIQINENIEIYRDMVWGLMDMYMTTVSNKMNNIMKVLTIIATIFIPLTFIAGIYGMNFEHMPELHYKYSYYILWAVMVLVFLGMLYYFRRKRWL</sequence>
<dbReference type="PANTHER" id="PTHR46494">
    <property type="entry name" value="CORA FAMILY METAL ION TRANSPORTER (EUROFUNG)"/>
    <property type="match status" value="1"/>
</dbReference>
<keyword evidence="8" id="KW-0460">Magnesium</keyword>
<accession>A0A9X1FPA4</accession>
<evidence type="ECO:0000256" key="7">
    <source>
        <dbReference type="ARBA" id="ARBA00023136"/>
    </source>
</evidence>
<evidence type="ECO:0000256" key="5">
    <source>
        <dbReference type="ARBA" id="ARBA00022692"/>
    </source>
</evidence>
<dbReference type="RefSeq" id="WP_219052731.1">
    <property type="nucleotide sequence ID" value="NZ_JAHWDP010000003.1"/>
</dbReference>
<feature type="transmembrane region" description="Helical" evidence="8">
    <location>
        <begin position="332"/>
        <end position="352"/>
    </location>
</feature>
<dbReference type="GO" id="GO:0000287">
    <property type="term" value="F:magnesium ion binding"/>
    <property type="evidence" value="ECO:0007669"/>
    <property type="project" value="TreeGrafter"/>
</dbReference>
<evidence type="ECO:0000256" key="2">
    <source>
        <dbReference type="ARBA" id="ARBA00009765"/>
    </source>
</evidence>
<reference evidence="9" key="1">
    <citation type="submission" date="2021-07" db="EMBL/GenBank/DDBJ databases">
        <title>Aureisphaera sp. CAU 1614 isolated from sea sediment.</title>
        <authorList>
            <person name="Kim W."/>
        </authorList>
    </citation>
    <scope>NUCLEOTIDE SEQUENCE</scope>
    <source>
        <strain evidence="9">CAU 1614</strain>
    </source>
</reference>
<dbReference type="GO" id="GO:0015095">
    <property type="term" value="F:magnesium ion transmembrane transporter activity"/>
    <property type="evidence" value="ECO:0007669"/>
    <property type="project" value="UniProtKB-UniRule"/>
</dbReference>
<keyword evidence="8" id="KW-0406">Ion transport</keyword>
<keyword evidence="7 8" id="KW-0472">Membrane</keyword>
<proteinExistence type="inferred from homology"/>
<comment type="caution">
    <text evidence="9">The sequence shown here is derived from an EMBL/GenBank/DDBJ whole genome shotgun (WGS) entry which is preliminary data.</text>
</comment>
<evidence type="ECO:0000313" key="9">
    <source>
        <dbReference type="EMBL" id="MBW2938214.1"/>
    </source>
</evidence>